<reference evidence="1" key="1">
    <citation type="submission" date="2021-01" db="EMBL/GenBank/DDBJ databases">
        <authorList>
            <person name="Corre E."/>
            <person name="Pelletier E."/>
            <person name="Niang G."/>
            <person name="Scheremetjew M."/>
            <person name="Finn R."/>
            <person name="Kale V."/>
            <person name="Holt S."/>
            <person name="Cochrane G."/>
            <person name="Meng A."/>
            <person name="Brown T."/>
            <person name="Cohen L."/>
        </authorList>
    </citation>
    <scope>NUCLEOTIDE SEQUENCE</scope>
    <source>
        <strain evidence="1">Pop2</strain>
    </source>
</reference>
<dbReference type="EMBL" id="HBGN01010382">
    <property type="protein sequence ID" value="CAD9321753.1"/>
    <property type="molecule type" value="Transcribed_RNA"/>
</dbReference>
<gene>
    <name evidence="1" type="ORF">DBRI1063_LOCUS6666</name>
</gene>
<dbReference type="AlphaFoldDB" id="A0A6U3ZXX4"/>
<protein>
    <submittedName>
        <fullName evidence="1">Uncharacterized protein</fullName>
    </submittedName>
</protein>
<name>A0A6U3ZXX4_9STRA</name>
<accession>A0A6U3ZXX4</accession>
<proteinExistence type="predicted"/>
<sequence>MTARSSSNVPLSIVVADASTSALHSSENHIMMDTSQRKVDPSGCPSSPSSVRTNCPAHLIANSDDSVGSVESILLRSRFGQKQRQRRSKNKVNFPASLVSDVRERPRTAPEEKAKLYHSSADVKRFKQEARLIARARAEAARQRHLSKRSWTAGSSSLSSLLPVPLMGVVQTLTKPLVGVLQNEVHTDSSNSSMLVDSLYLF</sequence>
<evidence type="ECO:0000313" key="1">
    <source>
        <dbReference type="EMBL" id="CAD9321753.1"/>
    </source>
</evidence>
<organism evidence="1">
    <name type="scientific">Ditylum brightwellii</name>
    <dbReference type="NCBI Taxonomy" id="49249"/>
    <lineage>
        <taxon>Eukaryota</taxon>
        <taxon>Sar</taxon>
        <taxon>Stramenopiles</taxon>
        <taxon>Ochrophyta</taxon>
        <taxon>Bacillariophyta</taxon>
        <taxon>Mediophyceae</taxon>
        <taxon>Lithodesmiophycidae</taxon>
        <taxon>Lithodesmiales</taxon>
        <taxon>Lithodesmiaceae</taxon>
        <taxon>Ditylum</taxon>
    </lineage>
</organism>